<dbReference type="Proteomes" id="UP000315145">
    <property type="component" value="Unassembled WGS sequence"/>
</dbReference>
<dbReference type="SUPFAM" id="SSF54427">
    <property type="entry name" value="NTF2-like"/>
    <property type="match status" value="1"/>
</dbReference>
<comment type="caution">
    <text evidence="1">The sequence shown here is derived from an EMBL/GenBank/DDBJ whole genome shotgun (WGS) entry which is preliminary data.</text>
</comment>
<protein>
    <recommendedName>
        <fullName evidence="5">Nuclear transport factor 2 family protein</fullName>
    </recommendedName>
</protein>
<evidence type="ECO:0000313" key="4">
    <source>
        <dbReference type="Proteomes" id="UP000322315"/>
    </source>
</evidence>
<dbReference type="EMBL" id="VWRS01000001">
    <property type="protein sequence ID" value="KAA5827381.1"/>
    <property type="molecule type" value="Genomic_DNA"/>
</dbReference>
<dbReference type="EMBL" id="VMBF01000001">
    <property type="protein sequence ID" value="TSJ81626.1"/>
    <property type="molecule type" value="Genomic_DNA"/>
</dbReference>
<accession>A0A5M7BIL8</accession>
<evidence type="ECO:0000313" key="3">
    <source>
        <dbReference type="Proteomes" id="UP000315145"/>
    </source>
</evidence>
<dbReference type="PROSITE" id="PS51257">
    <property type="entry name" value="PROKAR_LIPOPROTEIN"/>
    <property type="match status" value="1"/>
</dbReference>
<reference evidence="2 3" key="2">
    <citation type="submission" date="2019-07" db="EMBL/GenBank/DDBJ databases">
        <title>Algibacter marinivivus sp. nov., isolated from the surface of a marine red alga.</title>
        <authorList>
            <person name="Zhong X."/>
            <person name="Xu W."/>
            <person name="Zhang Y."/>
            <person name="Zhang Q."/>
            <person name="Du Z."/>
        </authorList>
    </citation>
    <scope>NUCLEOTIDE SEQUENCE [LARGE SCALE GENOMIC DNA]</scope>
    <source>
        <strain evidence="2 3">RU-4-M-4</strain>
    </source>
</reference>
<reference evidence="1" key="3">
    <citation type="submission" date="2019-09" db="EMBL/GenBank/DDBJ databases">
        <authorList>
            <person name="Zhang D.-C."/>
        </authorList>
    </citation>
    <scope>NUCLEOTIDE SEQUENCE</scope>
    <source>
        <strain evidence="1">RU-4-M-4</strain>
    </source>
</reference>
<dbReference type="Proteomes" id="UP000322315">
    <property type="component" value="Unassembled WGS sequence"/>
</dbReference>
<name>A0A5M7BIL8_9FLAO</name>
<gene>
    <name evidence="1" type="ORF">F2B50_00620</name>
    <name evidence="2" type="ORF">FPF71_00620</name>
</gene>
<evidence type="ECO:0008006" key="5">
    <source>
        <dbReference type="Google" id="ProtNLM"/>
    </source>
</evidence>
<reference evidence="1 4" key="1">
    <citation type="journal article" date="2015" name="Int. J. Syst. Evol. Microbiol.">
        <title>Algibacter amylolyticus sp. nov., isolated from intertidal sediment.</title>
        <authorList>
            <person name="Zhang D.C."/>
            <person name="Wu J."/>
            <person name="Neuner K."/>
            <person name="Yao J."/>
            <person name="Margesin R."/>
        </authorList>
    </citation>
    <scope>NUCLEOTIDE SEQUENCE [LARGE SCALE GENOMIC DNA]</scope>
    <source>
        <strain evidence="1 4">RU-4-M-4</strain>
    </source>
</reference>
<dbReference type="AlphaFoldDB" id="A0A5M7BIL8"/>
<evidence type="ECO:0000313" key="1">
    <source>
        <dbReference type="EMBL" id="KAA5827381.1"/>
    </source>
</evidence>
<sequence length="172" mass="19720">MSEINKIFIATAIMVVISCKENKNNSITNYKESEQTVVKLEPEIQITENQSEGWKFTEANAIALLFEWNQAHNEHDAEAIANCYMDQAYMYGKLYEHNDAVTIKEKMFKKYPKFKQRIISSSIKTTGSTSFIKRIDFKKVVTMKGKETIYNSFLEFGGAQGIFSIVEEGDID</sequence>
<organism evidence="1 4">
    <name type="scientific">Algibacter amylolyticus</name>
    <dbReference type="NCBI Taxonomy" id="1608400"/>
    <lineage>
        <taxon>Bacteria</taxon>
        <taxon>Pseudomonadati</taxon>
        <taxon>Bacteroidota</taxon>
        <taxon>Flavobacteriia</taxon>
        <taxon>Flavobacteriales</taxon>
        <taxon>Flavobacteriaceae</taxon>
        <taxon>Algibacter</taxon>
    </lineage>
</organism>
<proteinExistence type="predicted"/>
<dbReference type="RefSeq" id="WP_144114735.1">
    <property type="nucleotide sequence ID" value="NZ_JACHGE010000001.1"/>
</dbReference>
<evidence type="ECO:0000313" key="2">
    <source>
        <dbReference type="EMBL" id="TSJ81626.1"/>
    </source>
</evidence>
<dbReference type="InterPro" id="IPR032710">
    <property type="entry name" value="NTF2-like_dom_sf"/>
</dbReference>
<keyword evidence="3" id="KW-1185">Reference proteome</keyword>